<reference evidence="1" key="1">
    <citation type="journal article" date="2020" name="Stud. Mycol.">
        <title>101 Dothideomycetes genomes: a test case for predicting lifestyles and emergence of pathogens.</title>
        <authorList>
            <person name="Haridas S."/>
            <person name="Albert R."/>
            <person name="Binder M."/>
            <person name="Bloem J."/>
            <person name="Labutti K."/>
            <person name="Salamov A."/>
            <person name="Andreopoulos B."/>
            <person name="Baker S."/>
            <person name="Barry K."/>
            <person name="Bills G."/>
            <person name="Bluhm B."/>
            <person name="Cannon C."/>
            <person name="Castanera R."/>
            <person name="Culley D."/>
            <person name="Daum C."/>
            <person name="Ezra D."/>
            <person name="Gonzalez J."/>
            <person name="Henrissat B."/>
            <person name="Kuo A."/>
            <person name="Liang C."/>
            <person name="Lipzen A."/>
            <person name="Lutzoni F."/>
            <person name="Magnuson J."/>
            <person name="Mondo S."/>
            <person name="Nolan M."/>
            <person name="Ohm R."/>
            <person name="Pangilinan J."/>
            <person name="Park H.-J."/>
            <person name="Ramirez L."/>
            <person name="Alfaro M."/>
            <person name="Sun H."/>
            <person name="Tritt A."/>
            <person name="Yoshinaga Y."/>
            <person name="Zwiers L.-H."/>
            <person name="Turgeon B."/>
            <person name="Goodwin S."/>
            <person name="Spatafora J."/>
            <person name="Crous P."/>
            <person name="Grigoriev I."/>
        </authorList>
    </citation>
    <scope>NUCLEOTIDE SEQUENCE</scope>
    <source>
        <strain evidence="1">CBS 122368</strain>
    </source>
</reference>
<dbReference type="EMBL" id="ML987214">
    <property type="protein sequence ID" value="KAF2241036.1"/>
    <property type="molecule type" value="Genomic_DNA"/>
</dbReference>
<name>A0A6A6HSE4_9PLEO</name>
<dbReference type="AlphaFoldDB" id="A0A6A6HSE4"/>
<organism evidence="1 2">
    <name type="scientific">Trematosphaeria pertusa</name>
    <dbReference type="NCBI Taxonomy" id="390896"/>
    <lineage>
        <taxon>Eukaryota</taxon>
        <taxon>Fungi</taxon>
        <taxon>Dikarya</taxon>
        <taxon>Ascomycota</taxon>
        <taxon>Pezizomycotina</taxon>
        <taxon>Dothideomycetes</taxon>
        <taxon>Pleosporomycetidae</taxon>
        <taxon>Pleosporales</taxon>
        <taxon>Massarineae</taxon>
        <taxon>Trematosphaeriaceae</taxon>
        <taxon>Trematosphaeria</taxon>
    </lineage>
</organism>
<dbReference type="GeneID" id="54573791"/>
<protein>
    <submittedName>
        <fullName evidence="1">Uncharacterized protein</fullName>
    </submittedName>
</protein>
<accession>A0A6A6HSE4</accession>
<keyword evidence="2" id="KW-1185">Reference proteome</keyword>
<evidence type="ECO:0000313" key="2">
    <source>
        <dbReference type="Proteomes" id="UP000800094"/>
    </source>
</evidence>
<dbReference type="RefSeq" id="XP_033676040.1">
    <property type="nucleotide sequence ID" value="XM_033820461.1"/>
</dbReference>
<evidence type="ECO:0000313" key="1">
    <source>
        <dbReference type="EMBL" id="KAF2241036.1"/>
    </source>
</evidence>
<proteinExistence type="predicted"/>
<gene>
    <name evidence="1" type="ORF">BU26DRAFT_186394</name>
</gene>
<sequence>MACVSRARRSHLCSCGTKCSRHVPQQTPRGCNTSALLVSNFRSHTSPRRLRRAAQSCTFRFSATCRGDRRPATHDHTVPFHSIPADLMSQTPEFASCSPATKSTYPTVPQSFYARRSQRISIDSSVQY</sequence>
<dbReference type="Proteomes" id="UP000800094">
    <property type="component" value="Unassembled WGS sequence"/>
</dbReference>